<feature type="transmembrane region" description="Helical" evidence="1">
    <location>
        <begin position="45"/>
        <end position="69"/>
    </location>
</feature>
<feature type="transmembrane region" description="Helical" evidence="1">
    <location>
        <begin position="283"/>
        <end position="301"/>
    </location>
</feature>
<feature type="transmembrane region" description="Helical" evidence="1">
    <location>
        <begin position="313"/>
        <end position="334"/>
    </location>
</feature>
<keyword evidence="3" id="KW-0012">Acyltransferase</keyword>
<dbReference type="GO" id="GO:0016020">
    <property type="term" value="C:membrane"/>
    <property type="evidence" value="ECO:0007669"/>
    <property type="project" value="TreeGrafter"/>
</dbReference>
<evidence type="ECO:0000259" key="2">
    <source>
        <dbReference type="Pfam" id="PF01757"/>
    </source>
</evidence>
<dbReference type="InterPro" id="IPR002656">
    <property type="entry name" value="Acyl_transf_3_dom"/>
</dbReference>
<keyword evidence="1" id="KW-0812">Transmembrane</keyword>
<keyword evidence="4" id="KW-1185">Reference proteome</keyword>
<keyword evidence="1" id="KW-1133">Transmembrane helix</keyword>
<feature type="transmembrane region" description="Helical" evidence="1">
    <location>
        <begin position="167"/>
        <end position="186"/>
    </location>
</feature>
<organism evidence="3 4">
    <name type="scientific">Mesorhizobium prunaredense</name>
    <dbReference type="NCBI Taxonomy" id="1631249"/>
    <lineage>
        <taxon>Bacteria</taxon>
        <taxon>Pseudomonadati</taxon>
        <taxon>Pseudomonadota</taxon>
        <taxon>Alphaproteobacteria</taxon>
        <taxon>Hyphomicrobiales</taxon>
        <taxon>Phyllobacteriaceae</taxon>
        <taxon>Mesorhizobium</taxon>
    </lineage>
</organism>
<dbReference type="PANTHER" id="PTHR23028">
    <property type="entry name" value="ACETYLTRANSFERASE"/>
    <property type="match status" value="1"/>
</dbReference>
<keyword evidence="1" id="KW-0472">Membrane</keyword>
<feature type="transmembrane region" description="Helical" evidence="1">
    <location>
        <begin position="12"/>
        <end position="33"/>
    </location>
</feature>
<dbReference type="AlphaFoldDB" id="A0A1R3VE42"/>
<dbReference type="GO" id="GO:0009103">
    <property type="term" value="P:lipopolysaccharide biosynthetic process"/>
    <property type="evidence" value="ECO:0007669"/>
    <property type="project" value="TreeGrafter"/>
</dbReference>
<evidence type="ECO:0000313" key="4">
    <source>
        <dbReference type="Proteomes" id="UP000188388"/>
    </source>
</evidence>
<dbReference type="InterPro" id="IPR050879">
    <property type="entry name" value="Acyltransferase_3"/>
</dbReference>
<dbReference type="Proteomes" id="UP000188388">
    <property type="component" value="Unassembled WGS sequence"/>
</dbReference>
<dbReference type="PANTHER" id="PTHR23028:SF53">
    <property type="entry name" value="ACYL_TRANSF_3 DOMAIN-CONTAINING PROTEIN"/>
    <property type="match status" value="1"/>
</dbReference>
<name>A0A1R3VE42_9HYPH</name>
<dbReference type="EMBL" id="FTPD01000045">
    <property type="protein sequence ID" value="SIT58157.1"/>
    <property type="molecule type" value="Genomic_DNA"/>
</dbReference>
<feature type="transmembrane region" description="Helical" evidence="1">
    <location>
        <begin position="257"/>
        <end position="276"/>
    </location>
</feature>
<protein>
    <submittedName>
        <fullName evidence="3">Putative Acyltransferase 3</fullName>
    </submittedName>
</protein>
<proteinExistence type="predicted"/>
<accession>A0A1R3VE42</accession>
<dbReference type="RefSeq" id="WP_167378832.1">
    <property type="nucleotide sequence ID" value="NZ_FTPD01000045.1"/>
</dbReference>
<feature type="transmembrane region" description="Helical" evidence="1">
    <location>
        <begin position="231"/>
        <end position="251"/>
    </location>
</feature>
<feature type="transmembrane region" description="Helical" evidence="1">
    <location>
        <begin position="90"/>
        <end position="110"/>
    </location>
</feature>
<dbReference type="Pfam" id="PF01757">
    <property type="entry name" value="Acyl_transf_3"/>
    <property type="match status" value="1"/>
</dbReference>
<evidence type="ECO:0000313" key="3">
    <source>
        <dbReference type="EMBL" id="SIT58157.1"/>
    </source>
</evidence>
<feature type="domain" description="Acyltransferase 3" evidence="2">
    <location>
        <begin position="13"/>
        <end position="330"/>
    </location>
</feature>
<feature type="transmembrane region" description="Helical" evidence="1">
    <location>
        <begin position="139"/>
        <end position="160"/>
    </location>
</feature>
<dbReference type="STRING" id="1631249.BQ8794_50259"/>
<gene>
    <name evidence="3" type="ORF">BQ8794_50259</name>
</gene>
<reference evidence="4" key="1">
    <citation type="submission" date="2017-01" db="EMBL/GenBank/DDBJ databases">
        <authorList>
            <person name="Brunel B."/>
        </authorList>
    </citation>
    <scope>NUCLEOTIDE SEQUENCE [LARGE SCALE GENOMIC DNA]</scope>
</reference>
<keyword evidence="3" id="KW-0808">Transferase</keyword>
<dbReference type="GO" id="GO:0016747">
    <property type="term" value="F:acyltransferase activity, transferring groups other than amino-acyl groups"/>
    <property type="evidence" value="ECO:0007669"/>
    <property type="project" value="InterPro"/>
</dbReference>
<evidence type="ECO:0000256" key="1">
    <source>
        <dbReference type="SAM" id="Phobius"/>
    </source>
</evidence>
<sequence length="362" mass="40550">MLGNEQQIKPLTSLRFFAATAVVLLHVGSSYIRSIEAIPSAFKNILLNGGTAVSFFFTLSGFILTVVYYNNSFSGREISQFFIARFSRIYPVYFLCIFVFIPTVSSLGYLDIPQLLLLQAWIPLHYNDGIFVHNWNGPAWTLSAEMFFYLAFPFLLSALARCSIRTLVALLISIAAIIVGFKLPALTNERFVVYPIFAMVPVPILRFPEFAYGAVFGMFYMRSCLKPSQAWLAACTLGVIAVSACSTSSWVPPVLSILFGPIIALTAVMPPDSLLSRLLCRRWLVHLGGASYALYLLHIPVHGFIRMLLGDGMAARLIFFPVVLGLSIAVFRFYEEPTRRWLRRTLTPSHARFPTREQSQAT</sequence>
<feature type="transmembrane region" description="Helical" evidence="1">
    <location>
        <begin position="192"/>
        <end position="219"/>
    </location>
</feature>